<reference evidence="1" key="1">
    <citation type="journal article" date="2023" name="G3 (Bethesda)">
        <title>A reference genome for the long-term kleptoplast-retaining sea slug Elysia crispata morphotype clarki.</title>
        <authorList>
            <person name="Eastman K.E."/>
            <person name="Pendleton A.L."/>
            <person name="Shaikh M.A."/>
            <person name="Suttiyut T."/>
            <person name="Ogas R."/>
            <person name="Tomko P."/>
            <person name="Gavelis G."/>
            <person name="Widhalm J.R."/>
            <person name="Wisecaver J.H."/>
        </authorList>
    </citation>
    <scope>NUCLEOTIDE SEQUENCE</scope>
    <source>
        <strain evidence="1">ECLA1</strain>
    </source>
</reference>
<dbReference type="AlphaFoldDB" id="A0AAE1D178"/>
<evidence type="ECO:0000313" key="1">
    <source>
        <dbReference type="EMBL" id="KAK3750881.1"/>
    </source>
</evidence>
<protein>
    <submittedName>
        <fullName evidence="1">Uncharacterized protein</fullName>
    </submittedName>
</protein>
<comment type="caution">
    <text evidence="1">The sequence shown here is derived from an EMBL/GenBank/DDBJ whole genome shotgun (WGS) entry which is preliminary data.</text>
</comment>
<name>A0AAE1D178_9GAST</name>
<keyword evidence="2" id="KW-1185">Reference proteome</keyword>
<proteinExistence type="predicted"/>
<sequence length="80" mass="9126">MQRFPAGHAILRLPEDWNSRIINNVRIVPSQSSTESERPHDRGRSVGLAEVIKKYQVGVTVSNYKTVINLSMAVVHYIYM</sequence>
<evidence type="ECO:0000313" key="2">
    <source>
        <dbReference type="Proteomes" id="UP001283361"/>
    </source>
</evidence>
<gene>
    <name evidence="1" type="ORF">RRG08_029802</name>
</gene>
<organism evidence="1 2">
    <name type="scientific">Elysia crispata</name>
    <name type="common">lettuce slug</name>
    <dbReference type="NCBI Taxonomy" id="231223"/>
    <lineage>
        <taxon>Eukaryota</taxon>
        <taxon>Metazoa</taxon>
        <taxon>Spiralia</taxon>
        <taxon>Lophotrochozoa</taxon>
        <taxon>Mollusca</taxon>
        <taxon>Gastropoda</taxon>
        <taxon>Heterobranchia</taxon>
        <taxon>Euthyneura</taxon>
        <taxon>Panpulmonata</taxon>
        <taxon>Sacoglossa</taxon>
        <taxon>Placobranchoidea</taxon>
        <taxon>Plakobranchidae</taxon>
        <taxon>Elysia</taxon>
    </lineage>
</organism>
<dbReference type="EMBL" id="JAWDGP010005843">
    <property type="protein sequence ID" value="KAK3750881.1"/>
    <property type="molecule type" value="Genomic_DNA"/>
</dbReference>
<accession>A0AAE1D178</accession>
<dbReference type="Proteomes" id="UP001283361">
    <property type="component" value="Unassembled WGS sequence"/>
</dbReference>